<name>A0A7S3FQL5_9CHLO</name>
<accession>A0A7S3FQL5</accession>
<gene>
    <name evidence="1" type="ORF">CROS1456_LOCUS6706</name>
</gene>
<dbReference type="AlphaFoldDB" id="A0A7S3FQL5"/>
<sequence>MTMDSGEIAEMSAATEFFAMYKSLGGSSDEAEYRKRLQSFFLHTLYACVLGYDPEICGLPPTATQDEKGYHFYASGAEAQQAFMEAEQISRAEFGLIFNSVDSVHAYT</sequence>
<protein>
    <submittedName>
        <fullName evidence="1">Uncharacterized protein</fullName>
    </submittedName>
</protein>
<evidence type="ECO:0000313" key="1">
    <source>
        <dbReference type="EMBL" id="CAE0193616.1"/>
    </source>
</evidence>
<proteinExistence type="predicted"/>
<organism evidence="1">
    <name type="scientific">Chloropicon roscoffensis</name>
    <dbReference type="NCBI Taxonomy" id="1461544"/>
    <lineage>
        <taxon>Eukaryota</taxon>
        <taxon>Viridiplantae</taxon>
        <taxon>Chlorophyta</taxon>
        <taxon>Chloropicophyceae</taxon>
        <taxon>Chloropicales</taxon>
        <taxon>Chloropicaceae</taxon>
        <taxon>Chloropicon</taxon>
    </lineage>
</organism>
<reference evidence="1" key="1">
    <citation type="submission" date="2021-01" db="EMBL/GenBank/DDBJ databases">
        <authorList>
            <person name="Corre E."/>
            <person name="Pelletier E."/>
            <person name="Niang G."/>
            <person name="Scheremetjew M."/>
            <person name="Finn R."/>
            <person name="Kale V."/>
            <person name="Holt S."/>
            <person name="Cochrane G."/>
            <person name="Meng A."/>
            <person name="Brown T."/>
            <person name="Cohen L."/>
        </authorList>
    </citation>
    <scope>NUCLEOTIDE SEQUENCE</scope>
    <source>
        <strain evidence="1">RCC1871</strain>
    </source>
</reference>
<dbReference type="EMBL" id="HBHZ01008705">
    <property type="protein sequence ID" value="CAE0193616.1"/>
    <property type="molecule type" value="Transcribed_RNA"/>
</dbReference>